<dbReference type="AlphaFoldDB" id="A0A2T2XIP8"/>
<dbReference type="CDD" id="cd03089">
    <property type="entry name" value="PMM_PGM"/>
    <property type="match status" value="1"/>
</dbReference>
<evidence type="ECO:0000313" key="12">
    <source>
        <dbReference type="EMBL" id="PSR34337.1"/>
    </source>
</evidence>
<comment type="caution">
    <text evidence="12">The sequence shown here is derived from an EMBL/GenBank/DDBJ whole genome shotgun (WGS) entry which is preliminary data.</text>
</comment>
<dbReference type="GO" id="GO:0005975">
    <property type="term" value="P:carbohydrate metabolic process"/>
    <property type="evidence" value="ECO:0007669"/>
    <property type="project" value="InterPro"/>
</dbReference>
<dbReference type="InterPro" id="IPR005843">
    <property type="entry name" value="A-D-PHexomutase_C"/>
</dbReference>
<evidence type="ECO:0000259" key="11">
    <source>
        <dbReference type="Pfam" id="PF02880"/>
    </source>
</evidence>
<dbReference type="PANTHER" id="PTHR43771:SF2">
    <property type="entry name" value="PHOSPHOMANNOMUTASE_PHOSPHOGLUCOMUTASE"/>
    <property type="match status" value="1"/>
</dbReference>
<dbReference type="Gene3D" id="3.30.310.50">
    <property type="entry name" value="Alpha-D-phosphohexomutase, C-terminal domain"/>
    <property type="match status" value="1"/>
</dbReference>
<proteinExistence type="inferred from homology"/>
<dbReference type="GO" id="GO:0016868">
    <property type="term" value="F:intramolecular phosphotransferase activity"/>
    <property type="evidence" value="ECO:0007669"/>
    <property type="project" value="InterPro"/>
</dbReference>
<gene>
    <name evidence="12" type="ORF">C7B46_06085</name>
</gene>
<accession>A0A2T2XIP8</accession>
<dbReference type="InterPro" id="IPR016066">
    <property type="entry name" value="A-D-PHexomutase_CS"/>
</dbReference>
<evidence type="ECO:0000313" key="13">
    <source>
        <dbReference type="Proteomes" id="UP000242972"/>
    </source>
</evidence>
<dbReference type="EMBL" id="PXYW01000010">
    <property type="protein sequence ID" value="PSR34337.1"/>
    <property type="molecule type" value="Genomic_DNA"/>
</dbReference>
<dbReference type="PRINTS" id="PR00509">
    <property type="entry name" value="PGMPMM"/>
</dbReference>
<dbReference type="SUPFAM" id="SSF55957">
    <property type="entry name" value="Phosphoglucomutase, C-terminal domain"/>
    <property type="match status" value="1"/>
</dbReference>
<feature type="domain" description="Alpha-D-phosphohexomutase alpha/beta/alpha" evidence="11">
    <location>
        <begin position="253"/>
        <end position="362"/>
    </location>
</feature>
<dbReference type="InterPro" id="IPR005841">
    <property type="entry name" value="Alpha-D-phosphohexomutase_SF"/>
</dbReference>
<evidence type="ECO:0000256" key="1">
    <source>
        <dbReference type="ARBA" id="ARBA00001946"/>
    </source>
</evidence>
<keyword evidence="5 7" id="KW-0460">Magnesium</keyword>
<feature type="domain" description="Alpha-D-phosphohexomutase alpha/beta/alpha" evidence="10">
    <location>
        <begin position="150"/>
        <end position="249"/>
    </location>
</feature>
<protein>
    <submittedName>
        <fullName evidence="12">Phosphomannomutase</fullName>
    </submittedName>
</protein>
<dbReference type="Proteomes" id="UP000242972">
    <property type="component" value="Unassembled WGS sequence"/>
</dbReference>
<dbReference type="Pfam" id="PF02880">
    <property type="entry name" value="PGM_PMM_III"/>
    <property type="match status" value="1"/>
</dbReference>
<dbReference type="InterPro" id="IPR016055">
    <property type="entry name" value="A-D-PHexomutase_a/b/a-I/II/III"/>
</dbReference>
<reference evidence="12 13" key="1">
    <citation type="journal article" date="2014" name="BMC Genomics">
        <title>Comparison of environmental and isolate Sulfobacillus genomes reveals diverse carbon, sulfur, nitrogen, and hydrogen metabolisms.</title>
        <authorList>
            <person name="Justice N.B."/>
            <person name="Norman A."/>
            <person name="Brown C.T."/>
            <person name="Singh A."/>
            <person name="Thomas B.C."/>
            <person name="Banfield J.F."/>
        </authorList>
    </citation>
    <scope>NUCLEOTIDE SEQUENCE [LARGE SCALE GENOMIC DNA]</scope>
    <source>
        <strain evidence="12">AMDSBA4</strain>
    </source>
</reference>
<dbReference type="Pfam" id="PF02878">
    <property type="entry name" value="PGM_PMM_I"/>
    <property type="match status" value="1"/>
</dbReference>
<keyword evidence="4 7" id="KW-0479">Metal-binding</keyword>
<evidence type="ECO:0000256" key="4">
    <source>
        <dbReference type="ARBA" id="ARBA00022723"/>
    </source>
</evidence>
<dbReference type="Pfam" id="PF02879">
    <property type="entry name" value="PGM_PMM_II"/>
    <property type="match status" value="1"/>
</dbReference>
<keyword evidence="6" id="KW-0413">Isomerase</keyword>
<evidence type="ECO:0000256" key="6">
    <source>
        <dbReference type="ARBA" id="ARBA00023235"/>
    </source>
</evidence>
<evidence type="ECO:0000256" key="5">
    <source>
        <dbReference type="ARBA" id="ARBA00022842"/>
    </source>
</evidence>
<dbReference type="PANTHER" id="PTHR43771">
    <property type="entry name" value="PHOSPHOMANNOMUTASE"/>
    <property type="match status" value="1"/>
</dbReference>
<organism evidence="12 13">
    <name type="scientific">Sulfobacillus benefaciens</name>
    <dbReference type="NCBI Taxonomy" id="453960"/>
    <lineage>
        <taxon>Bacteria</taxon>
        <taxon>Bacillati</taxon>
        <taxon>Bacillota</taxon>
        <taxon>Clostridia</taxon>
        <taxon>Eubacteriales</taxon>
        <taxon>Clostridiales Family XVII. Incertae Sedis</taxon>
        <taxon>Sulfobacillus</taxon>
    </lineage>
</organism>
<evidence type="ECO:0000256" key="3">
    <source>
        <dbReference type="ARBA" id="ARBA00022553"/>
    </source>
</evidence>
<dbReference type="InterPro" id="IPR005844">
    <property type="entry name" value="A-D-PHexomutase_a/b/a-I"/>
</dbReference>
<dbReference type="Pfam" id="PF00408">
    <property type="entry name" value="PGM_PMM_IV"/>
    <property type="match status" value="1"/>
</dbReference>
<dbReference type="SUPFAM" id="SSF53738">
    <property type="entry name" value="Phosphoglucomutase, first 3 domains"/>
    <property type="match status" value="3"/>
</dbReference>
<dbReference type="InterPro" id="IPR036900">
    <property type="entry name" value="A-D-PHexomutase_C_sf"/>
</dbReference>
<evidence type="ECO:0000259" key="9">
    <source>
        <dbReference type="Pfam" id="PF02878"/>
    </source>
</evidence>
<dbReference type="GO" id="GO:0000287">
    <property type="term" value="F:magnesium ion binding"/>
    <property type="evidence" value="ECO:0007669"/>
    <property type="project" value="InterPro"/>
</dbReference>
<evidence type="ECO:0000259" key="8">
    <source>
        <dbReference type="Pfam" id="PF00408"/>
    </source>
</evidence>
<keyword evidence="3" id="KW-0597">Phosphoprotein</keyword>
<sequence length="461" mass="50861">MSPEIFREYDLRGIVDKDITPAGVEQLGMAFGTYLQDFGLTQCLVGWDSRASSPAYRDALTKGLVSTGIDVIDIGQVTTPIFYFARIHYNIEGGVMITASHNPAEYNGFKLARGQATIYGDEIQKVRQMVEAGQFRRGNGHISHTDPVPAYLHMLREKIQLGSRPLKVVIDCGNGTPGLFARDVMAAFGIPDATCLYCTPDPTFPNHHPDPVVAKNLVDLIATVKEQHADLGIAFDGDGDRIGVVDEKGQILWGDRLMVLYWREILAKHPGAPAIIEVKCSQTLFDEVKRLGGKPEFFKTGHSLIKARMRELNAVFTGEMSGHMFFADEYFGYDDAFYAAGRLLRILSHTDQPLSALLADVPTPPSTPEVRIECPDDQKTTVVQALLTHYQADPQVSVITVDGLRVVFPHGWGLIRASNTQPALVARAEADTNEHLHEITADLTRQLAQFPFIGSIDWTGE</sequence>
<comment type="cofactor">
    <cofactor evidence="1">
        <name>Mg(2+)</name>
        <dbReference type="ChEBI" id="CHEBI:18420"/>
    </cofactor>
</comment>
<feature type="domain" description="Alpha-D-phosphohexomutase C-terminal" evidence="8">
    <location>
        <begin position="369"/>
        <end position="444"/>
    </location>
</feature>
<dbReference type="InterPro" id="IPR005846">
    <property type="entry name" value="A-D-PHexomutase_a/b/a-III"/>
</dbReference>
<feature type="domain" description="Alpha-D-phosphohexomutase alpha/beta/alpha" evidence="9">
    <location>
        <begin position="5"/>
        <end position="136"/>
    </location>
</feature>
<dbReference type="InterPro" id="IPR005845">
    <property type="entry name" value="A-D-PHexomutase_a/b/a-II"/>
</dbReference>
<evidence type="ECO:0000256" key="2">
    <source>
        <dbReference type="ARBA" id="ARBA00010231"/>
    </source>
</evidence>
<dbReference type="PROSITE" id="PS00710">
    <property type="entry name" value="PGM_PMM"/>
    <property type="match status" value="1"/>
</dbReference>
<evidence type="ECO:0000259" key="10">
    <source>
        <dbReference type="Pfam" id="PF02879"/>
    </source>
</evidence>
<evidence type="ECO:0000256" key="7">
    <source>
        <dbReference type="RuleBase" id="RU004326"/>
    </source>
</evidence>
<name>A0A2T2XIP8_9FIRM</name>
<dbReference type="Gene3D" id="3.40.120.10">
    <property type="entry name" value="Alpha-D-Glucose-1,6-Bisphosphate, subunit A, domain 3"/>
    <property type="match status" value="3"/>
</dbReference>
<comment type="similarity">
    <text evidence="2 7">Belongs to the phosphohexose mutase family.</text>
</comment>